<comment type="caution">
    <text evidence="1">The sequence shown here is derived from an EMBL/GenBank/DDBJ whole genome shotgun (WGS) entry which is preliminary data.</text>
</comment>
<dbReference type="InterPro" id="IPR021251">
    <property type="entry name" value="DUF2793"/>
</dbReference>
<dbReference type="RefSeq" id="WP_272779519.1">
    <property type="nucleotide sequence ID" value="NZ_JAQQLI010000049.1"/>
</dbReference>
<keyword evidence="2" id="KW-1185">Reference proteome</keyword>
<dbReference type="EMBL" id="JAQQLI010000049">
    <property type="protein sequence ID" value="MDC7788688.1"/>
    <property type="molecule type" value="Genomic_DNA"/>
</dbReference>
<name>A0ABT5JGZ5_RHOTP</name>
<evidence type="ECO:0000313" key="1">
    <source>
        <dbReference type="EMBL" id="MDC7788688.1"/>
    </source>
</evidence>
<evidence type="ECO:0000313" key="2">
    <source>
        <dbReference type="Proteomes" id="UP001165652"/>
    </source>
</evidence>
<protein>
    <submittedName>
        <fullName evidence="1">DUF2793 domain-containing protein</fullName>
    </submittedName>
</protein>
<accession>A0ABT5JGZ5</accession>
<dbReference type="Proteomes" id="UP001165652">
    <property type="component" value="Unassembled WGS sequence"/>
</dbReference>
<proteinExistence type="predicted"/>
<reference evidence="1" key="2">
    <citation type="submission" date="2023-02" db="EMBL/GenBank/DDBJ databases">
        <authorList>
            <person name="Rayyan A."/>
            <person name="Meyer T."/>
            <person name="Kyndt J.A."/>
        </authorList>
    </citation>
    <scope>NUCLEOTIDE SEQUENCE</scope>
    <source>
        <strain evidence="1">DSM 9987</strain>
    </source>
</reference>
<organism evidence="1 2">
    <name type="scientific">Rhodoplanes tepidamans</name>
    <name type="common">Rhodoplanes cryptolactis</name>
    <dbReference type="NCBI Taxonomy" id="200616"/>
    <lineage>
        <taxon>Bacteria</taxon>
        <taxon>Pseudomonadati</taxon>
        <taxon>Pseudomonadota</taxon>
        <taxon>Alphaproteobacteria</taxon>
        <taxon>Hyphomicrobiales</taxon>
        <taxon>Nitrobacteraceae</taxon>
        <taxon>Rhodoplanes</taxon>
    </lineage>
</organism>
<sequence length="484" mass="49842">MTDTLHLGLPLIAAAQAQKHVTHNEALVRLDALVMLAVLDRDLSAPPAAPAEGDRYLVAAPGSGDFAGRDDQVAQRIDGGWVFHPPGTGWVCYVADEGMLVVWTGTAWMPVLEAAAGAALQNLARLGVGTAADAGNPFSARLNNVLLTAARTADGGDGSLRLKVEKESTGATASLLFQDGFSGRAEIGLAGDDDLRVKVSPDGASWIDAIRVDRTTGRIAYPASGGPREVLTSDRTYWVRTDGANTNDGRSDTPSGAFLTFQHAVDVVRTRLDLAGFQVTVRAGGAGGTFTGGVSVNGPLVGARGVDALVILGDTTMPANFVLQTTDAGSVVRAYQGAQFSIAGFKLTSTSGVLIDALHFGFVKVTGRMEFGGTAAPHVFARRMGMVELSSIAYVVSGGGQFHLRATNNSIVTVQSSTVTITGTPAFTAFLSMSFISEIISIGATFTGTVSGLQYAGDTNSALINGATPIPGAGSSSSTGFEVS</sequence>
<dbReference type="Pfam" id="PF10983">
    <property type="entry name" value="DUF2793"/>
    <property type="match status" value="1"/>
</dbReference>
<reference evidence="1" key="1">
    <citation type="journal article" date="2023" name="Microbiol Resour">
        <title>Genome Sequences of Rhodoplanes serenus and Two Thermotolerant Strains, Rhodoplanes tepidamans and 'Rhodoplanes cryptolactis,' Further Refine the Genus.</title>
        <authorList>
            <person name="Rayyan A.A."/>
            <person name="Kyndt J.A."/>
        </authorList>
    </citation>
    <scope>NUCLEOTIDE SEQUENCE</scope>
    <source>
        <strain evidence="1">DSM 9987</strain>
    </source>
</reference>
<gene>
    <name evidence="1" type="ORF">PQJ73_23610</name>
</gene>